<dbReference type="CDD" id="cd04725">
    <property type="entry name" value="OMP_decarboxylase_like"/>
    <property type="match status" value="1"/>
</dbReference>
<dbReference type="Proteomes" id="UP000886887">
    <property type="component" value="Unassembled WGS sequence"/>
</dbReference>
<dbReference type="HAMAP" id="MF_01215">
    <property type="entry name" value="OMPdecase_type2"/>
    <property type="match status" value="1"/>
</dbReference>
<keyword evidence="4 7" id="KW-0665">Pyrimidine biosynthesis</keyword>
<dbReference type="InterPro" id="IPR011060">
    <property type="entry name" value="RibuloseP-bd_barrel"/>
</dbReference>
<dbReference type="EC" id="4.1.1.23" evidence="7"/>
<feature type="active site" description="Proton donor" evidence="7">
    <location>
        <position position="104"/>
    </location>
</feature>
<organism evidence="9 10">
    <name type="scientific">Candidatus Onthenecus intestinigallinarum</name>
    <dbReference type="NCBI Taxonomy" id="2840875"/>
    <lineage>
        <taxon>Bacteria</taxon>
        <taxon>Bacillati</taxon>
        <taxon>Bacillota</taxon>
        <taxon>Clostridia</taxon>
        <taxon>Eubacteriales</taxon>
        <taxon>Candidatus Onthenecus</taxon>
    </lineage>
</organism>
<dbReference type="PANTHER" id="PTHR43375">
    <property type="entry name" value="OROTIDINE 5'-PHOSPHATE DECARBOXYLASE"/>
    <property type="match status" value="1"/>
</dbReference>
<dbReference type="SUPFAM" id="SSF51366">
    <property type="entry name" value="Ribulose-phoshate binding barrel"/>
    <property type="match status" value="1"/>
</dbReference>
<evidence type="ECO:0000256" key="7">
    <source>
        <dbReference type="HAMAP-Rule" id="MF_01215"/>
    </source>
</evidence>
<gene>
    <name evidence="7 9" type="primary">pyrF</name>
    <name evidence="9" type="ORF">IAB73_10270</name>
</gene>
<comment type="similarity">
    <text evidence="2 7">Belongs to the OMP decarboxylase family. Type 2 subfamily.</text>
</comment>
<evidence type="ECO:0000256" key="3">
    <source>
        <dbReference type="ARBA" id="ARBA00022793"/>
    </source>
</evidence>
<evidence type="ECO:0000256" key="5">
    <source>
        <dbReference type="ARBA" id="ARBA00023239"/>
    </source>
</evidence>
<dbReference type="NCBIfam" id="TIGR02127">
    <property type="entry name" value="pyrF_sub2"/>
    <property type="match status" value="1"/>
</dbReference>
<evidence type="ECO:0000256" key="4">
    <source>
        <dbReference type="ARBA" id="ARBA00022975"/>
    </source>
</evidence>
<dbReference type="Pfam" id="PF00215">
    <property type="entry name" value="OMPdecase"/>
    <property type="match status" value="1"/>
</dbReference>
<reference evidence="9" key="1">
    <citation type="submission" date="2020-10" db="EMBL/GenBank/DDBJ databases">
        <authorList>
            <person name="Gilroy R."/>
        </authorList>
    </citation>
    <scope>NUCLEOTIDE SEQUENCE</scope>
    <source>
        <strain evidence="9">ChiSxjej2B14-6234</strain>
    </source>
</reference>
<keyword evidence="5 7" id="KW-0456">Lyase</keyword>
<name>A0A9D1CR45_9FIRM</name>
<keyword evidence="3 7" id="KW-0210">Decarboxylase</keyword>
<reference evidence="9" key="2">
    <citation type="journal article" date="2021" name="PeerJ">
        <title>Extensive microbial diversity within the chicken gut microbiome revealed by metagenomics and culture.</title>
        <authorList>
            <person name="Gilroy R."/>
            <person name="Ravi A."/>
            <person name="Getino M."/>
            <person name="Pursley I."/>
            <person name="Horton D.L."/>
            <person name="Alikhan N.F."/>
            <person name="Baker D."/>
            <person name="Gharbi K."/>
            <person name="Hall N."/>
            <person name="Watson M."/>
            <person name="Adriaenssens E.M."/>
            <person name="Foster-Nyarko E."/>
            <person name="Jarju S."/>
            <person name="Secka A."/>
            <person name="Antonio M."/>
            <person name="Oren A."/>
            <person name="Chaudhuri R.R."/>
            <person name="La Ragione R."/>
            <person name="Hildebrand F."/>
            <person name="Pallen M.J."/>
        </authorList>
    </citation>
    <scope>NUCLEOTIDE SEQUENCE</scope>
    <source>
        <strain evidence="9">ChiSxjej2B14-6234</strain>
    </source>
</reference>
<dbReference type="GO" id="GO:0004590">
    <property type="term" value="F:orotidine-5'-phosphate decarboxylase activity"/>
    <property type="evidence" value="ECO:0007669"/>
    <property type="project" value="UniProtKB-UniRule"/>
</dbReference>
<dbReference type="Gene3D" id="3.20.20.70">
    <property type="entry name" value="Aldolase class I"/>
    <property type="match status" value="1"/>
</dbReference>
<dbReference type="InterPro" id="IPR013785">
    <property type="entry name" value="Aldolase_TIM"/>
</dbReference>
<dbReference type="SMART" id="SM00934">
    <property type="entry name" value="OMPdecase"/>
    <property type="match status" value="1"/>
</dbReference>
<dbReference type="InterPro" id="IPR011995">
    <property type="entry name" value="OMPdecase_type-2"/>
</dbReference>
<dbReference type="PROSITE" id="PS00156">
    <property type="entry name" value="OMPDECASE"/>
    <property type="match status" value="1"/>
</dbReference>
<evidence type="ECO:0000313" key="9">
    <source>
        <dbReference type="EMBL" id="HIQ72576.1"/>
    </source>
</evidence>
<evidence type="ECO:0000313" key="10">
    <source>
        <dbReference type="Proteomes" id="UP000886887"/>
    </source>
</evidence>
<dbReference type="InterPro" id="IPR018089">
    <property type="entry name" value="OMPdecase_AS"/>
</dbReference>
<evidence type="ECO:0000256" key="1">
    <source>
        <dbReference type="ARBA" id="ARBA00004861"/>
    </source>
</evidence>
<dbReference type="GO" id="GO:0006207">
    <property type="term" value="P:'de novo' pyrimidine nucleobase biosynthetic process"/>
    <property type="evidence" value="ECO:0007669"/>
    <property type="project" value="InterPro"/>
</dbReference>
<proteinExistence type="inferred from homology"/>
<evidence type="ECO:0000256" key="2">
    <source>
        <dbReference type="ARBA" id="ARBA00008847"/>
    </source>
</evidence>
<comment type="catalytic activity">
    <reaction evidence="6 7">
        <text>orotidine 5'-phosphate + H(+) = UMP + CO2</text>
        <dbReference type="Rhea" id="RHEA:11596"/>
        <dbReference type="ChEBI" id="CHEBI:15378"/>
        <dbReference type="ChEBI" id="CHEBI:16526"/>
        <dbReference type="ChEBI" id="CHEBI:57538"/>
        <dbReference type="ChEBI" id="CHEBI:57865"/>
        <dbReference type="EC" id="4.1.1.23"/>
    </reaction>
</comment>
<sequence>MDLLISRIIEKKNPTVAGLDTRLEYLPESFLREVMPDGVHTLEDAAKAIFAYNRALVDALCDIVPAVKVQVAYYEMYGPAGMQCFADTMAYARSRGLSVMADVKRNDIGATAEAYAAAYIGQTDAAGAKVRAFEADFATVNPYLGADGVAPFTKQAAAHGTGIFVLVKTSNPSSGQLQDMKVADGRTVYEVVGDLVRDWGADLVGEYGYSAVGAVVGATYPAQGAALRVRLPQTFFLVPGYGAQGATGADLAGCFDARGLGAIVNASRSILCAWKKREGVPFAQAAREEAVRMREDIASALATAGKALR</sequence>
<evidence type="ECO:0000256" key="6">
    <source>
        <dbReference type="ARBA" id="ARBA00049157"/>
    </source>
</evidence>
<dbReference type="AlphaFoldDB" id="A0A9D1CR45"/>
<dbReference type="PANTHER" id="PTHR43375:SF1">
    <property type="entry name" value="OROTIDINE 5'-PHOSPHATE DECARBOXYLASE"/>
    <property type="match status" value="1"/>
</dbReference>
<dbReference type="EMBL" id="DVFJ01000036">
    <property type="protein sequence ID" value="HIQ72576.1"/>
    <property type="molecule type" value="Genomic_DNA"/>
</dbReference>
<accession>A0A9D1CR45</accession>
<comment type="caution">
    <text evidence="9">The sequence shown here is derived from an EMBL/GenBank/DDBJ whole genome shotgun (WGS) entry which is preliminary data.</text>
</comment>
<evidence type="ECO:0000259" key="8">
    <source>
        <dbReference type="SMART" id="SM00934"/>
    </source>
</evidence>
<protein>
    <recommendedName>
        <fullName evidence="7">Orotidine 5'-phosphate decarboxylase</fullName>
        <ecNumber evidence="7">4.1.1.23</ecNumber>
    </recommendedName>
    <alternativeName>
        <fullName evidence="7">OMP decarboxylase</fullName>
        <shortName evidence="7">OMPDCase</shortName>
        <shortName evidence="7">OMPdecase</shortName>
    </alternativeName>
</protein>
<dbReference type="GO" id="GO:0044205">
    <property type="term" value="P:'de novo' UMP biosynthetic process"/>
    <property type="evidence" value="ECO:0007669"/>
    <property type="project" value="UniProtKB-UniRule"/>
</dbReference>
<dbReference type="InterPro" id="IPR001754">
    <property type="entry name" value="OMPdeCOase_dom"/>
</dbReference>
<comment type="pathway">
    <text evidence="1 7">Pyrimidine metabolism; UMP biosynthesis via de novo pathway; UMP from orotate: step 2/2.</text>
</comment>
<feature type="domain" description="Orotidine 5'-phosphate decarboxylase" evidence="8">
    <location>
        <begin position="14"/>
        <end position="286"/>
    </location>
</feature>